<dbReference type="KEGG" id="vg:35382367"/>
<dbReference type="GeneID" id="35382367"/>
<evidence type="ECO:0000313" key="1">
    <source>
        <dbReference type="EMBL" id="SNW62469.1"/>
    </source>
</evidence>
<reference evidence="1" key="1">
    <citation type="submission" date="2017-08" db="EMBL/GenBank/DDBJ databases">
        <authorList>
            <consortium name="Urmite Genomes"/>
        </authorList>
    </citation>
    <scope>NUCLEOTIDE SEQUENCE [LARGE SCALE GENOMIC DNA]</scope>
    <source>
        <strain evidence="1">IHUMI-LCC2</strain>
    </source>
</reference>
<gene>
    <name evidence="1" type="ORF">ORPV_565</name>
</gene>
<name>A0A2I2L4T0_9VIRU</name>
<organism evidence="1">
    <name type="scientific">Orpheovirus IHUMI-LCC2</name>
    <dbReference type="NCBI Taxonomy" id="2023057"/>
    <lineage>
        <taxon>Viruses</taxon>
        <taxon>Varidnaviria</taxon>
        <taxon>Bamfordvirae</taxon>
        <taxon>Nucleocytoviricota</taxon>
        <taxon>Megaviricetes</taxon>
        <taxon>Pimascovirales</taxon>
        <taxon>Ocovirineae</taxon>
        <taxon>Orpheoviridae</taxon>
        <taxon>Alphaorpheovirus</taxon>
        <taxon>Alphaorpheovirus massiliense</taxon>
    </lineage>
</organism>
<accession>A0A2I2L4T0</accession>
<keyword evidence="2" id="KW-1185">Reference proteome</keyword>
<dbReference type="RefSeq" id="YP_009448771.1">
    <property type="nucleotide sequence ID" value="NC_036594.1"/>
</dbReference>
<sequence length="338" mass="40541">MDVHYHIPHNINEIKILLLYNKMSCDDVDRLIEQYYGNAEAYWVTIIESTIGNFDILYNLKTDNLNKLLNILYPNPKLMNKLSFFSYNREDIVRRCLELRYSKDRILQLIEQILGETQLTFNKLFYSFARYDLYIPENTKKYMISIKSDNLFYKDKAPLDIRQKYMISYISFSSYPKLLFNKYKTEFLSNNKILDIYTNDPNIYPSDIYIYLLRDDKNDEVIKKFLDDMIVINYVLVKFLINIEELQLLYYALRNKINKKFKIIKEILSNTESIIPDVNLYKFLRDVPEDILNFEDRFDIIKSLSPSLNIHLYKILLLLLTMQNTSSDIINEYLKLGF</sequence>
<proteinExistence type="predicted"/>
<evidence type="ECO:0000313" key="2">
    <source>
        <dbReference type="Proteomes" id="UP000236316"/>
    </source>
</evidence>
<dbReference type="EMBL" id="LT906555">
    <property type="protein sequence ID" value="SNW62469.1"/>
    <property type="molecule type" value="Genomic_DNA"/>
</dbReference>
<protein>
    <submittedName>
        <fullName evidence="1">Uncharacterized protein</fullName>
    </submittedName>
</protein>
<dbReference type="Proteomes" id="UP000236316">
    <property type="component" value="Segment"/>
</dbReference>